<organism evidence="3 4">
    <name type="scientific">Nepenthes gracilis</name>
    <name type="common">Slender pitcher plant</name>
    <dbReference type="NCBI Taxonomy" id="150966"/>
    <lineage>
        <taxon>Eukaryota</taxon>
        <taxon>Viridiplantae</taxon>
        <taxon>Streptophyta</taxon>
        <taxon>Embryophyta</taxon>
        <taxon>Tracheophyta</taxon>
        <taxon>Spermatophyta</taxon>
        <taxon>Magnoliopsida</taxon>
        <taxon>eudicotyledons</taxon>
        <taxon>Gunneridae</taxon>
        <taxon>Pentapetalae</taxon>
        <taxon>Caryophyllales</taxon>
        <taxon>Nepenthaceae</taxon>
        <taxon>Nepenthes</taxon>
    </lineage>
</organism>
<dbReference type="PANTHER" id="PTHR47913">
    <property type="entry name" value="OS01G0167750 PROTEIN"/>
    <property type="match status" value="1"/>
</dbReference>
<dbReference type="Gene3D" id="1.25.40.10">
    <property type="entry name" value="Tetratricopeptide repeat domain"/>
    <property type="match status" value="1"/>
</dbReference>
<dbReference type="NCBIfam" id="TIGR00756">
    <property type="entry name" value="PPR"/>
    <property type="match status" value="1"/>
</dbReference>
<evidence type="ECO:0008006" key="5">
    <source>
        <dbReference type="Google" id="ProtNLM"/>
    </source>
</evidence>
<accession>A0AAD3P3B7</accession>
<evidence type="ECO:0000256" key="2">
    <source>
        <dbReference type="PROSITE-ProRule" id="PRU00708"/>
    </source>
</evidence>
<sequence>MVIRHFFSSRNVFRSLAHQTHGFSHVHIPNQVSKYLYRAKLIDSIRLSLCSESPESLLPILNDPNLDSFVVANALRSAPSPESALSFVEFLKKIPHFSHTQHTLHAISKILAKSNRTSQLRKLIDAINAGKFAKVSPVSFMDRMQLYAAAGDLDLVVSLWNEIRNQGRRPCTEAYNIMMGLYAQRGKNMDAVQTFYRMVEEGAIPNSRTYTVMLQHLVSSGKIDMAKEVFSVLPSMRVKRTLKQYSLLVDVFSNIEQFDVVKNLLNEMQIEGVLPGRSMLPSLQKMRESGFLEDTDELLRRCCLMIGSRKLDSVWMLMRRMRKTMIIVVMLMVMEFS</sequence>
<dbReference type="InterPro" id="IPR044175">
    <property type="entry name" value="At5g66631-like"/>
</dbReference>
<dbReference type="PANTHER" id="PTHR47913:SF1">
    <property type="entry name" value="OS01G0167750 PROTEIN"/>
    <property type="match status" value="1"/>
</dbReference>
<keyword evidence="4" id="KW-1185">Reference proteome</keyword>
<evidence type="ECO:0000313" key="4">
    <source>
        <dbReference type="Proteomes" id="UP001279734"/>
    </source>
</evidence>
<evidence type="ECO:0000313" key="3">
    <source>
        <dbReference type="EMBL" id="GMG98873.1"/>
    </source>
</evidence>
<evidence type="ECO:0000256" key="1">
    <source>
        <dbReference type="ARBA" id="ARBA00022737"/>
    </source>
</evidence>
<protein>
    <recommendedName>
        <fullName evidence="5">Pentatricopeptide repeat-containing protein</fullName>
    </recommendedName>
</protein>
<dbReference type="AlphaFoldDB" id="A0AAD3P3B7"/>
<keyword evidence="1" id="KW-0677">Repeat</keyword>
<feature type="repeat" description="PPR" evidence="2">
    <location>
        <begin position="171"/>
        <end position="205"/>
    </location>
</feature>
<dbReference type="Pfam" id="PF13041">
    <property type="entry name" value="PPR_2"/>
    <property type="match status" value="1"/>
</dbReference>
<name>A0AAD3P3B7_NEPGR</name>
<dbReference type="EMBL" id="BSYO01000001">
    <property type="protein sequence ID" value="GMG98873.1"/>
    <property type="molecule type" value="Genomic_DNA"/>
</dbReference>
<dbReference type="InterPro" id="IPR002885">
    <property type="entry name" value="PPR_rpt"/>
</dbReference>
<dbReference type="PROSITE" id="PS51375">
    <property type="entry name" value="PPR"/>
    <property type="match status" value="2"/>
</dbReference>
<comment type="caution">
    <text evidence="3">The sequence shown here is derived from an EMBL/GenBank/DDBJ whole genome shotgun (WGS) entry which is preliminary data.</text>
</comment>
<gene>
    <name evidence="3" type="ORF">Nepgr_000713</name>
</gene>
<proteinExistence type="predicted"/>
<feature type="repeat" description="PPR" evidence="2">
    <location>
        <begin position="206"/>
        <end position="240"/>
    </location>
</feature>
<reference evidence="3" key="1">
    <citation type="submission" date="2023-05" db="EMBL/GenBank/DDBJ databases">
        <title>Nepenthes gracilis genome sequencing.</title>
        <authorList>
            <person name="Fukushima K."/>
        </authorList>
    </citation>
    <scope>NUCLEOTIDE SEQUENCE</scope>
    <source>
        <strain evidence="3">SING2019-196</strain>
    </source>
</reference>
<dbReference type="Proteomes" id="UP001279734">
    <property type="component" value="Unassembled WGS sequence"/>
</dbReference>
<dbReference type="InterPro" id="IPR011990">
    <property type="entry name" value="TPR-like_helical_dom_sf"/>
</dbReference>